<accession>A0A087DJM9</accession>
<dbReference type="OrthoDB" id="9182871at2"/>
<dbReference type="STRING" id="762211.BSTEL_0535"/>
<reference evidence="1 2" key="1">
    <citation type="submission" date="2014-03" db="EMBL/GenBank/DDBJ databases">
        <title>Genomics of Bifidobacteria.</title>
        <authorList>
            <person name="Ventura M."/>
            <person name="Milani C."/>
            <person name="Lugli G.A."/>
        </authorList>
    </citation>
    <scope>NUCLEOTIDE SEQUENCE [LARGE SCALE GENOMIC DNA]</scope>
    <source>
        <strain evidence="1 2">DSM 23968</strain>
    </source>
</reference>
<organism evidence="1 2">
    <name type="scientific">Bifidobacterium stellenboschense</name>
    <dbReference type="NCBI Taxonomy" id="762211"/>
    <lineage>
        <taxon>Bacteria</taxon>
        <taxon>Bacillati</taxon>
        <taxon>Actinomycetota</taxon>
        <taxon>Actinomycetes</taxon>
        <taxon>Bifidobacteriales</taxon>
        <taxon>Bifidobacteriaceae</taxon>
        <taxon>Bifidobacterium</taxon>
    </lineage>
</organism>
<sequence length="567" mass="65866">MAVENVTFPSRDEIVQELFDDFLDAVRKPGTAPDDWEPEPKRSIIGRYYDDLIKRGFRARVRERWRDRNRDDNLGLIRYLAGRLYREYRFSTVINDRWELVEPLLHVRAGGRDANAIGAMRKRERSRATREELRRLSEANADKDELNLGDITDGQLRALIDAMLDLKSDESSVRVMETLHVYRLEQELQLDGKPAESDGGPVLGGDTESRRIRKDLEHAFGGDSGTWPKKTASTDLDFDNRIDEAIRKEMINKARQWFSNCGCNLSAEDDGDRYNGSIRVVDIPVKLVKLWFDNQSGHPNPSPNPDAGPSGAIADAYRLYRAFAKSARNAPVNIPLDRRLMGDGSLYLLSRDQLYAMVIRRNEVGRRMVESSIAAVAKRVDEYRKAMRLAYRRVRSRVVLYGIGDAMAYLDDWTSLLRNLTRQRYVLAIVWEPDPWAKSIPAKDELEQCGRYMSHHMLRQMNEKWDLLQKMKEALETGNNDAFGRYVKSLTREDRRLDWVSIMAFHRLIEVYLRTPKDENDMGEIIRSYRNRPPARGVVNGYRRINGEPPKGRPERYQWFFEEAEWD</sequence>
<proteinExistence type="predicted"/>
<keyword evidence="2" id="KW-1185">Reference proteome</keyword>
<gene>
    <name evidence="1" type="ORF">BSTEL_0535</name>
</gene>
<dbReference type="AlphaFoldDB" id="A0A087DJM9"/>
<dbReference type="EMBL" id="JGZP01000016">
    <property type="protein sequence ID" value="KFI95729.1"/>
    <property type="molecule type" value="Genomic_DNA"/>
</dbReference>
<protein>
    <submittedName>
        <fullName evidence="1">Uncharacterized protein</fullName>
    </submittedName>
</protein>
<name>A0A087DJM9_9BIFI</name>
<evidence type="ECO:0000313" key="2">
    <source>
        <dbReference type="Proteomes" id="UP000029004"/>
    </source>
</evidence>
<dbReference type="Proteomes" id="UP000029004">
    <property type="component" value="Unassembled WGS sequence"/>
</dbReference>
<comment type="caution">
    <text evidence="1">The sequence shown here is derived from an EMBL/GenBank/DDBJ whole genome shotgun (WGS) entry which is preliminary data.</text>
</comment>
<dbReference type="RefSeq" id="WP_034529572.1">
    <property type="nucleotide sequence ID" value="NZ_JGZP01000016.1"/>
</dbReference>
<evidence type="ECO:0000313" key="1">
    <source>
        <dbReference type="EMBL" id="KFI95729.1"/>
    </source>
</evidence>